<dbReference type="AlphaFoldDB" id="A0A9W6Y9J5"/>
<proteinExistence type="predicted"/>
<accession>A0A9W6Y9J5</accession>
<dbReference type="Gene3D" id="3.80.10.10">
    <property type="entry name" value="Ribonuclease Inhibitor"/>
    <property type="match status" value="1"/>
</dbReference>
<dbReference type="SUPFAM" id="SSF52058">
    <property type="entry name" value="L domain-like"/>
    <property type="match status" value="1"/>
</dbReference>
<dbReference type="Proteomes" id="UP001165121">
    <property type="component" value="Unassembled WGS sequence"/>
</dbReference>
<evidence type="ECO:0000313" key="2">
    <source>
        <dbReference type="EMBL" id="GMF57547.1"/>
    </source>
</evidence>
<dbReference type="EMBL" id="BSXT01004368">
    <property type="protein sequence ID" value="GMF57547.1"/>
    <property type="molecule type" value="Genomic_DNA"/>
</dbReference>
<protein>
    <submittedName>
        <fullName evidence="2">Unnamed protein product</fullName>
    </submittedName>
</protein>
<feature type="domain" description="WLGC" evidence="1">
    <location>
        <begin position="156"/>
        <end position="222"/>
    </location>
</feature>
<evidence type="ECO:0000259" key="1">
    <source>
        <dbReference type="Pfam" id="PF26605"/>
    </source>
</evidence>
<comment type="caution">
    <text evidence="2">The sequence shown here is derived from an EMBL/GenBank/DDBJ whole genome shotgun (WGS) entry which is preliminary data.</text>
</comment>
<organism evidence="2 3">
    <name type="scientific">Phytophthora fragariaefolia</name>
    <dbReference type="NCBI Taxonomy" id="1490495"/>
    <lineage>
        <taxon>Eukaryota</taxon>
        <taxon>Sar</taxon>
        <taxon>Stramenopiles</taxon>
        <taxon>Oomycota</taxon>
        <taxon>Peronosporomycetes</taxon>
        <taxon>Peronosporales</taxon>
        <taxon>Peronosporaceae</taxon>
        <taxon>Phytophthora</taxon>
    </lineage>
</organism>
<name>A0A9W6Y9J5_9STRA</name>
<gene>
    <name evidence="2" type="ORF">Pfra01_002457500</name>
</gene>
<dbReference type="InterPro" id="IPR058256">
    <property type="entry name" value="WLGC"/>
</dbReference>
<sequence>MIHLGVHEGLQHLPPLNGVPNLQTLSIAWMFRLEQLPPFDNIQNLRRLVISVVPFLKWIPDMTPLRKLEEFTILPGVICCNGFLGPCDLTDYLCEGSLLAGFPPTECLVNSTDPTSPISTFFGSASTKMNFDKFAPTVCENWSPGAVYIDNTPTKEKIDMCEGKLFRECYLPGNITGICYSMRFQVLSCIFDDSRIALRRYQIQQDVGPPCDPVDEKWLGCSG</sequence>
<evidence type="ECO:0000313" key="3">
    <source>
        <dbReference type="Proteomes" id="UP001165121"/>
    </source>
</evidence>
<keyword evidence="3" id="KW-1185">Reference proteome</keyword>
<dbReference type="InterPro" id="IPR032675">
    <property type="entry name" value="LRR_dom_sf"/>
</dbReference>
<dbReference type="OrthoDB" id="120183at2759"/>
<dbReference type="Pfam" id="PF26605">
    <property type="entry name" value="WLGC"/>
    <property type="match status" value="1"/>
</dbReference>
<reference evidence="2" key="1">
    <citation type="submission" date="2023-04" db="EMBL/GenBank/DDBJ databases">
        <title>Phytophthora fragariaefolia NBRC 109709.</title>
        <authorList>
            <person name="Ichikawa N."/>
            <person name="Sato H."/>
            <person name="Tonouchi N."/>
        </authorList>
    </citation>
    <scope>NUCLEOTIDE SEQUENCE</scope>
    <source>
        <strain evidence="2">NBRC 109709</strain>
    </source>
</reference>